<proteinExistence type="predicted"/>
<feature type="compositionally biased region" description="Basic and acidic residues" evidence="1">
    <location>
        <begin position="23"/>
        <end position="41"/>
    </location>
</feature>
<gene>
    <name evidence="4" type="ORF">A9Q84_05535</name>
</gene>
<feature type="chain" id="PRO_5013028861" description="Insecticide toxin TcdB middle/N-terminal domain-containing protein" evidence="3">
    <location>
        <begin position="22"/>
        <end position="1844"/>
    </location>
</feature>
<keyword evidence="2" id="KW-0812">Transmembrane</keyword>
<evidence type="ECO:0000256" key="1">
    <source>
        <dbReference type="SAM" id="MobiDB-lite"/>
    </source>
</evidence>
<dbReference type="SUPFAM" id="SSF69318">
    <property type="entry name" value="Integrin alpha N-terminal domain"/>
    <property type="match status" value="1"/>
</dbReference>
<feature type="transmembrane region" description="Helical" evidence="2">
    <location>
        <begin position="1736"/>
        <end position="1761"/>
    </location>
</feature>
<dbReference type="Proteomes" id="UP000196531">
    <property type="component" value="Unassembled WGS sequence"/>
</dbReference>
<protein>
    <recommendedName>
        <fullName evidence="6">Insecticide toxin TcdB middle/N-terminal domain-containing protein</fullName>
    </recommendedName>
</protein>
<comment type="caution">
    <text evidence="4">The sequence shown here is derived from an EMBL/GenBank/DDBJ whole genome shotgun (WGS) entry which is preliminary data.</text>
</comment>
<evidence type="ECO:0000256" key="2">
    <source>
        <dbReference type="SAM" id="Phobius"/>
    </source>
</evidence>
<dbReference type="Gene3D" id="2.180.10.10">
    <property type="entry name" value="RHS repeat-associated core"/>
    <property type="match status" value="2"/>
</dbReference>
<sequence>MKMLTNLFLILCTLLTVASIAGERHEGREPREHRDDPETQPDKPSFSAPGVSAALQLSSPVSTDAATEALEKRLVFDPVLAVNTNRGDFKTSFSIGLPKSFSSLSNFSFSYNSQSGKNLNFGIGWNISLPMISKNPALDSITPYTEVNGGGELTKVDSKHHSLVAKAFRFADLVEIQYDSHEIYKQVVESSFSVYVALKKQGTVSGWVTFDSSGQRWIFNKNGQPIGLFNRYFKGVRLTWSSGKLVKISESNKKWHAQFHYKNTNSTMPVFLNGTFQTKSSLLNEISISQGETTHHYFFKYSGKYLSQVVQKDALLPLFQAEYKKLSFETSEENNTLENEDEKSLIYSKNLNQFQIVEKGDQEDIFYQYVDLNNDGRKDRITIDYTAINKRIKNELEGISYNVPKKCGKVTPTISAGTLSSRINNLSPEIKVEIAVWSGGDNIAQWEEDKSLTLSGKNIKLLTYDVSTKVHVGEKECFKTDYYHVSAHSNGLFFVDINADGKKDVVVCQGEKSLSRNTHEKQSNLNLSILKRLGYSEAQDISFDDVFSKTGSKAQVYIQNFNEKKAFQIWLDNEGEEQIETTKNHLLGLSGWKKASQVNFNCHQYTLFNDYNRDGYVDVLSGKNITFLGEDGNYQNLTLDDNSLKALFEKGDKSFDLKKGDIIFADIDGNGTLEPHQARSFTVHPLKGTKVLVRDGINEIYPNTPDHKVLTYLQSPYEGFASIDYAMKDGVVVTKTIDKVFKFDQPAHHRKFNYLSPMKDIYRGTFIGFSRTEETDYVDHENSEGRLIERSFSKDLSSKALLFKSRGRLNGKALLVKIWNKDKIKSYQSSFKTYKYINLDKNRIYPFLQRDLSVRYLKDNRSYGWSLEVISTPEINLEEGIINLVTEKRGHGLKSPYTDQLLEAVQYKSKRMEIDSDTNVLKVLKTASSDKDHKVIRYGSTFEYENSNLVAECTHKRCKEYVYDELGRTAFVNSSLGDHIEISYKDNSPLVSRISQDGETTSVQYLDVTNEVLSKKNSRGVKHIFDYTVSGIKTHIRRVDSESGEVELWKAVLPRIKECEGKEKFSCVENSYSIYFPESEKHITVDGFGRITSTSHSAQFKTLFPGKVILDAQGKVLERYRAQLGGESTILQIENKYDAIGRIIHERDSLVDRSIFHEYVNGCHKLFLEGAMVSHECKSSLNNILDIGHKGESYPLDTNSLGGIDSLNKLGLKWKTNFYGEITAFTTVKDLNGSPLINSQILKISEQGHIVENQDGFIWETDALGRMVRTSKGHNLKRTDVFEEMAYEKGKLKAYRSKLKDGSLIEQLEIKYNDLGLAENVSSLFFEQENKYDFLGRVISTKKELKNGDSSQVKLIYKNGSLLEIKNIVKVEKRTVGGQISKLIYPNGLILRKRFKNDLVAVTSQKVSSRNGKLWQELIDYNTNDFVSSLSTSSSLRSQNTSSSYDYSDEGKLRIGFQGTSVRRDLRGRATRVNGLKLRWNSQNLSRVTKNNGDDFEIYYDNNDQLLAYCPKGINLSKKSDQCTIRISEDHFLAKGVSVELIRFENLKVAVRIDGKTYPIVTNYLGSVVAMFSSLDEDNSQLLWERSFDTWGNKKVFLNDDMDHELTKKLESLTLWSYAHLLSFSDISKDLYWSKSRVYSAMSREWLSVDPMVKWSPNGLILKPGNWHSVRYCDNDPVNLVDPSGFSSIDPSAFFGGGSSFDFDLDFGFDSQISEQFGSEVDFAVEVLEMAADATMVAAGGVAAIGVGVLLVEAAPVLIIAGTMEINMAFMSIGGYVAKNPVVAENIVGGAVSFVGSFVAGVTDSKTPLADGNYSPGNSLINAGTSWLGGQIGNRIRENYVEKY</sequence>
<evidence type="ECO:0008006" key="6">
    <source>
        <dbReference type="Google" id="ProtNLM"/>
    </source>
</evidence>
<evidence type="ECO:0000313" key="5">
    <source>
        <dbReference type="Proteomes" id="UP000196531"/>
    </source>
</evidence>
<feature type="signal peptide" evidence="3">
    <location>
        <begin position="1"/>
        <end position="21"/>
    </location>
</feature>
<feature type="region of interest" description="Disordered" evidence="1">
    <location>
        <begin position="23"/>
        <end position="50"/>
    </location>
</feature>
<keyword evidence="2" id="KW-0472">Membrane</keyword>
<evidence type="ECO:0000313" key="4">
    <source>
        <dbReference type="EMBL" id="OUR98875.1"/>
    </source>
</evidence>
<evidence type="ECO:0000256" key="3">
    <source>
        <dbReference type="SAM" id="SignalP"/>
    </source>
</evidence>
<keyword evidence="2" id="KW-1133">Transmembrane helix</keyword>
<accession>A0A1Y5FHS3</accession>
<name>A0A1Y5FHS3_9BACT</name>
<organism evidence="4 5">
    <name type="scientific">Halobacteriovorax marinus</name>
    <dbReference type="NCBI Taxonomy" id="97084"/>
    <lineage>
        <taxon>Bacteria</taxon>
        <taxon>Pseudomonadati</taxon>
        <taxon>Bdellovibrionota</taxon>
        <taxon>Bacteriovoracia</taxon>
        <taxon>Bacteriovoracales</taxon>
        <taxon>Halobacteriovoraceae</taxon>
        <taxon>Halobacteriovorax</taxon>
    </lineage>
</organism>
<keyword evidence="3" id="KW-0732">Signal</keyword>
<dbReference type="EMBL" id="MAAO01000004">
    <property type="protein sequence ID" value="OUR98875.1"/>
    <property type="molecule type" value="Genomic_DNA"/>
</dbReference>
<dbReference type="InterPro" id="IPR028994">
    <property type="entry name" value="Integrin_alpha_N"/>
</dbReference>
<reference evidence="5" key="1">
    <citation type="journal article" date="2017" name="Proc. Natl. Acad. Sci. U.S.A.">
        <title>Simulation of Deepwater Horizon oil plume reveals substrate specialization within a complex community of hydrocarbon-degraders.</title>
        <authorList>
            <person name="Hu P."/>
            <person name="Dubinsky E.A."/>
            <person name="Probst A.J."/>
            <person name="Wang J."/>
            <person name="Sieber C.M.K."/>
            <person name="Tom L.M."/>
            <person name="Gardinali P."/>
            <person name="Banfield J.F."/>
            <person name="Atlas R.M."/>
            <person name="Andersen G.L."/>
        </authorList>
    </citation>
    <scope>NUCLEOTIDE SEQUENCE [LARGE SCALE GENOMIC DNA]</scope>
</reference>